<dbReference type="PANTHER" id="PTHR43433:SF5">
    <property type="entry name" value="AB HYDROLASE-1 DOMAIN-CONTAINING PROTEIN"/>
    <property type="match status" value="1"/>
</dbReference>
<evidence type="ECO:0000313" key="3">
    <source>
        <dbReference type="Proteomes" id="UP000820669"/>
    </source>
</evidence>
<dbReference type="Pfam" id="PF00561">
    <property type="entry name" value="Abhydrolase_1"/>
    <property type="match status" value="1"/>
</dbReference>
<evidence type="ECO:0000313" key="2">
    <source>
        <dbReference type="EMBL" id="NMI01271.1"/>
    </source>
</evidence>
<accession>A0ABX1SI92</accession>
<dbReference type="InterPro" id="IPR050471">
    <property type="entry name" value="AB_hydrolase"/>
</dbReference>
<name>A0ABX1SI92_9PSEU</name>
<dbReference type="PRINTS" id="PR00111">
    <property type="entry name" value="ABHYDROLASE"/>
</dbReference>
<gene>
    <name evidence="2" type="ORF">HF526_28845</name>
</gene>
<sequence>MGSRGRPPTVDQTRAGRARAGCQTRYALLAESWSPPVPIAAAADGTRLYFEEIGEGEPLLLISGQGLDHGFWDPIREGFAQTHRVISFDNRGTGRSDEPHEPPYTTRGMAADAVAVLDHLGVERVHAYGHSMGGRIAQWLGIDHGDRLGALVLGGTTPGSAHGVARPAAVTARFVRRPRDEQEALDKWGPLFFSADWAAAHQDLVRRLFVDNPLSAAARRLHYGASEGHDSWADLPRISCPTLVLHGGADVLNVPGNAELLAERIPGAELRMLPGAGHGYQFEFEAEATAAVLDFLARHPLR</sequence>
<dbReference type="Gene3D" id="3.40.50.1820">
    <property type="entry name" value="alpha/beta hydrolase"/>
    <property type="match status" value="1"/>
</dbReference>
<organism evidence="2 3">
    <name type="scientific">Pseudonocardia acidicola</name>
    <dbReference type="NCBI Taxonomy" id="2724939"/>
    <lineage>
        <taxon>Bacteria</taxon>
        <taxon>Bacillati</taxon>
        <taxon>Actinomycetota</taxon>
        <taxon>Actinomycetes</taxon>
        <taxon>Pseudonocardiales</taxon>
        <taxon>Pseudonocardiaceae</taxon>
        <taxon>Pseudonocardia</taxon>
    </lineage>
</organism>
<proteinExistence type="predicted"/>
<reference evidence="2 3" key="1">
    <citation type="submission" date="2020-04" db="EMBL/GenBank/DDBJ databases">
        <authorList>
            <person name="Klaysubun C."/>
            <person name="Duangmal K."/>
            <person name="Lipun K."/>
        </authorList>
    </citation>
    <scope>NUCLEOTIDE SEQUENCE [LARGE SCALE GENOMIC DNA]</scope>
    <source>
        <strain evidence="2 3">K10HN5</strain>
    </source>
</reference>
<keyword evidence="3" id="KW-1185">Reference proteome</keyword>
<dbReference type="EMBL" id="JAAXLA010000079">
    <property type="protein sequence ID" value="NMI01271.1"/>
    <property type="molecule type" value="Genomic_DNA"/>
</dbReference>
<dbReference type="InterPro" id="IPR000073">
    <property type="entry name" value="AB_hydrolase_1"/>
</dbReference>
<dbReference type="InterPro" id="IPR029058">
    <property type="entry name" value="AB_hydrolase_fold"/>
</dbReference>
<feature type="domain" description="AB hydrolase-1" evidence="1">
    <location>
        <begin position="58"/>
        <end position="283"/>
    </location>
</feature>
<dbReference type="GO" id="GO:0016787">
    <property type="term" value="F:hydrolase activity"/>
    <property type="evidence" value="ECO:0007669"/>
    <property type="project" value="UniProtKB-KW"/>
</dbReference>
<keyword evidence="2" id="KW-0378">Hydrolase</keyword>
<comment type="caution">
    <text evidence="2">The sequence shown here is derived from an EMBL/GenBank/DDBJ whole genome shotgun (WGS) entry which is preliminary data.</text>
</comment>
<evidence type="ECO:0000259" key="1">
    <source>
        <dbReference type="Pfam" id="PF00561"/>
    </source>
</evidence>
<dbReference type="Proteomes" id="UP000820669">
    <property type="component" value="Unassembled WGS sequence"/>
</dbReference>
<dbReference type="SUPFAM" id="SSF53474">
    <property type="entry name" value="alpha/beta-Hydrolases"/>
    <property type="match status" value="1"/>
</dbReference>
<dbReference type="PANTHER" id="PTHR43433">
    <property type="entry name" value="HYDROLASE, ALPHA/BETA FOLD FAMILY PROTEIN"/>
    <property type="match status" value="1"/>
</dbReference>
<protein>
    <submittedName>
        <fullName evidence="2">Alpha/beta fold hydrolase</fullName>
    </submittedName>
</protein>